<dbReference type="InterPro" id="IPR029058">
    <property type="entry name" value="AB_hydrolase_fold"/>
</dbReference>
<dbReference type="Proteomes" id="UP000256488">
    <property type="component" value="Unassembled WGS sequence"/>
</dbReference>
<dbReference type="Gene3D" id="3.40.50.1820">
    <property type="entry name" value="alpha/beta hydrolase"/>
    <property type="match status" value="1"/>
</dbReference>
<protein>
    <recommendedName>
        <fullName evidence="1">AB hydrolase-1 domain-containing protein</fullName>
    </recommendedName>
</protein>
<gene>
    <name evidence="2" type="ORF">CAI16_16245</name>
</gene>
<evidence type="ECO:0000259" key="1">
    <source>
        <dbReference type="Pfam" id="PF12697"/>
    </source>
</evidence>
<dbReference type="SUPFAM" id="SSF53474">
    <property type="entry name" value="alpha/beta-Hydrolases"/>
    <property type="match status" value="1"/>
</dbReference>
<dbReference type="PANTHER" id="PTHR43689:SF8">
    <property type="entry name" value="ALPHA_BETA-HYDROLASES SUPERFAMILY PROTEIN"/>
    <property type="match status" value="1"/>
</dbReference>
<sequence length="208" mass="23855">MGHVVFIHGLGQSASSWQDTIAYLSEYRNIYSPNLSAMLQHKEVTYQNLYDSFNTYCENFDEPLHLCGLSLGGVLALNYTIDYPEKVDSLVLIAVQYNMPKMLLKLQNIVFKFVPKSAFNNIGFEKKDFIQLTKTMTELNFSEKLRDIKCDTMVVCGRKDRVNKKAAKKLADYISNSELQMVDNAGHEVNEQASRELAKILKAFYERK</sequence>
<evidence type="ECO:0000313" key="2">
    <source>
        <dbReference type="EMBL" id="RFA33016.1"/>
    </source>
</evidence>
<reference evidence="2 3" key="1">
    <citation type="submission" date="2017-05" db="EMBL/GenBank/DDBJ databases">
        <title>Virgibacillus sp. AK90 isolated from a saltern of Kakinada, India.</title>
        <authorList>
            <person name="Gupta V."/>
            <person name="Sidhu C."/>
            <person name="Korpole S."/>
            <person name="Pinnaka A.K."/>
        </authorList>
    </citation>
    <scope>NUCLEOTIDE SEQUENCE [LARGE SCALE GENOMIC DNA]</scope>
    <source>
        <strain evidence="2 3">AK90</strain>
    </source>
</reference>
<name>A0A3E0WM29_9BACI</name>
<dbReference type="Pfam" id="PF12697">
    <property type="entry name" value="Abhydrolase_6"/>
    <property type="match status" value="1"/>
</dbReference>
<dbReference type="PRINTS" id="PR00111">
    <property type="entry name" value="ABHYDROLASE"/>
</dbReference>
<dbReference type="RefSeq" id="WP_116279229.1">
    <property type="nucleotide sequence ID" value="NZ_NFZX01000046.1"/>
</dbReference>
<feature type="domain" description="AB hydrolase-1" evidence="1">
    <location>
        <begin position="4"/>
        <end position="199"/>
    </location>
</feature>
<comment type="caution">
    <text evidence="2">The sequence shown here is derived from an EMBL/GenBank/DDBJ whole genome shotgun (WGS) entry which is preliminary data.</text>
</comment>
<dbReference type="PANTHER" id="PTHR43689">
    <property type="entry name" value="HYDROLASE"/>
    <property type="match status" value="1"/>
</dbReference>
<organism evidence="2 3">
    <name type="scientific">Virgibacillus dokdonensis</name>
    <dbReference type="NCBI Taxonomy" id="302167"/>
    <lineage>
        <taxon>Bacteria</taxon>
        <taxon>Bacillati</taxon>
        <taxon>Bacillota</taxon>
        <taxon>Bacilli</taxon>
        <taxon>Bacillales</taxon>
        <taxon>Bacillaceae</taxon>
        <taxon>Virgibacillus</taxon>
    </lineage>
</organism>
<dbReference type="AlphaFoldDB" id="A0A3E0WM29"/>
<proteinExistence type="predicted"/>
<accession>A0A3E0WM29</accession>
<evidence type="ECO:0000313" key="3">
    <source>
        <dbReference type="Proteomes" id="UP000256488"/>
    </source>
</evidence>
<dbReference type="EMBL" id="NFZX01000046">
    <property type="protein sequence ID" value="RFA33016.1"/>
    <property type="molecule type" value="Genomic_DNA"/>
</dbReference>
<dbReference type="InterPro" id="IPR000073">
    <property type="entry name" value="AB_hydrolase_1"/>
</dbReference>